<dbReference type="Pfam" id="PF15860">
    <property type="entry name" value="DUF4728"/>
    <property type="match status" value="1"/>
</dbReference>
<reference evidence="2 3" key="1">
    <citation type="submission" date="2015-04" db="EMBL/GenBank/DDBJ databases">
        <title>Lasius niger genome sequencing.</title>
        <authorList>
            <person name="Konorov E.A."/>
            <person name="Nikitin M.A."/>
            <person name="Kirill M.V."/>
            <person name="Chang P."/>
        </authorList>
    </citation>
    <scope>NUCLEOTIDE SEQUENCE [LARGE SCALE GENOMIC DNA]</scope>
    <source>
        <tissue evidence="2">Whole</tissue>
    </source>
</reference>
<dbReference type="OrthoDB" id="8190053at2759"/>
<name>A0A0J7L763_LASNI</name>
<keyword evidence="1" id="KW-0812">Transmembrane</keyword>
<evidence type="ECO:0000256" key="1">
    <source>
        <dbReference type="SAM" id="Phobius"/>
    </source>
</evidence>
<keyword evidence="1" id="KW-1133">Transmembrane helix</keyword>
<dbReference type="Proteomes" id="UP000036403">
    <property type="component" value="Unassembled WGS sequence"/>
</dbReference>
<comment type="caution">
    <text evidence="2">The sequence shown here is derived from an EMBL/GenBank/DDBJ whole genome shotgun (WGS) entry which is preliminary data.</text>
</comment>
<gene>
    <name evidence="2" type="ORF">RF55_1216</name>
</gene>
<sequence>MLYEKNTFMMLPWVVLGIMLAVGLFVSVLYTAIMFFINHEVMNGVLWLIFGLLVVVVYTYMWLVVYSYFQELRIEKLSKRMGPYGKPYTYRRP</sequence>
<evidence type="ECO:0000313" key="3">
    <source>
        <dbReference type="Proteomes" id="UP000036403"/>
    </source>
</evidence>
<keyword evidence="3" id="KW-1185">Reference proteome</keyword>
<protein>
    <submittedName>
        <fullName evidence="2">Uncharacterized protein</fullName>
    </submittedName>
</protein>
<organism evidence="2 3">
    <name type="scientific">Lasius niger</name>
    <name type="common">Black garden ant</name>
    <dbReference type="NCBI Taxonomy" id="67767"/>
    <lineage>
        <taxon>Eukaryota</taxon>
        <taxon>Metazoa</taxon>
        <taxon>Ecdysozoa</taxon>
        <taxon>Arthropoda</taxon>
        <taxon>Hexapoda</taxon>
        <taxon>Insecta</taxon>
        <taxon>Pterygota</taxon>
        <taxon>Neoptera</taxon>
        <taxon>Endopterygota</taxon>
        <taxon>Hymenoptera</taxon>
        <taxon>Apocrita</taxon>
        <taxon>Aculeata</taxon>
        <taxon>Formicoidea</taxon>
        <taxon>Formicidae</taxon>
        <taxon>Formicinae</taxon>
        <taxon>Lasius</taxon>
        <taxon>Lasius</taxon>
    </lineage>
</organism>
<dbReference type="InterPro" id="IPR031720">
    <property type="entry name" value="DUF4728"/>
</dbReference>
<proteinExistence type="predicted"/>
<evidence type="ECO:0000313" key="2">
    <source>
        <dbReference type="EMBL" id="KMQ98418.1"/>
    </source>
</evidence>
<accession>A0A0J7L763</accession>
<feature type="transmembrane region" description="Helical" evidence="1">
    <location>
        <begin position="12"/>
        <end position="38"/>
    </location>
</feature>
<keyword evidence="1" id="KW-0472">Membrane</keyword>
<dbReference type="EMBL" id="LBMM01000416">
    <property type="protein sequence ID" value="KMQ98418.1"/>
    <property type="molecule type" value="Genomic_DNA"/>
</dbReference>
<feature type="transmembrane region" description="Helical" evidence="1">
    <location>
        <begin position="44"/>
        <end position="69"/>
    </location>
</feature>
<dbReference type="PaxDb" id="67767-A0A0J7L763"/>
<dbReference type="AlphaFoldDB" id="A0A0J7L763"/>